<comment type="caution">
    <text evidence="2">The sequence shown here is derived from an EMBL/GenBank/DDBJ whole genome shotgun (WGS) entry which is preliminary data.</text>
</comment>
<organism evidence="2 3">
    <name type="scientific">Cirrhinus mrigala</name>
    <name type="common">Mrigala</name>
    <dbReference type="NCBI Taxonomy" id="683832"/>
    <lineage>
        <taxon>Eukaryota</taxon>
        <taxon>Metazoa</taxon>
        <taxon>Chordata</taxon>
        <taxon>Craniata</taxon>
        <taxon>Vertebrata</taxon>
        <taxon>Euteleostomi</taxon>
        <taxon>Actinopterygii</taxon>
        <taxon>Neopterygii</taxon>
        <taxon>Teleostei</taxon>
        <taxon>Ostariophysi</taxon>
        <taxon>Cypriniformes</taxon>
        <taxon>Cyprinidae</taxon>
        <taxon>Labeoninae</taxon>
        <taxon>Labeonini</taxon>
        <taxon>Cirrhinus</taxon>
    </lineage>
</organism>
<sequence>PAAVRLFQLYKQDCETVGIVVRMLISKDPTLGPTLLSALHKNLVEIGDKYLENLSRFISEVKPNQTKPAKPNSP</sequence>
<dbReference type="PANTHER" id="PTHR15836:SF4">
    <property type="entry name" value="PERIPHILIN-1"/>
    <property type="match status" value="1"/>
</dbReference>
<dbReference type="AlphaFoldDB" id="A0ABD0N249"/>
<protein>
    <recommendedName>
        <fullName evidence="1">Periphilin-1 C-terminal domain-containing protein</fullName>
    </recommendedName>
</protein>
<dbReference type="PANTHER" id="PTHR15836">
    <property type="entry name" value="PERIPHILIN 1"/>
    <property type="match status" value="1"/>
</dbReference>
<feature type="non-terminal residue" evidence="2">
    <location>
        <position position="1"/>
    </location>
</feature>
<dbReference type="Pfam" id="PF25234">
    <property type="entry name" value="Periphilin_C"/>
    <property type="match status" value="1"/>
</dbReference>
<proteinExistence type="predicted"/>
<accession>A0ABD0N249</accession>
<evidence type="ECO:0000259" key="1">
    <source>
        <dbReference type="Pfam" id="PF25234"/>
    </source>
</evidence>
<reference evidence="2 3" key="1">
    <citation type="submission" date="2024-05" db="EMBL/GenBank/DDBJ databases">
        <title>Genome sequencing and assembly of Indian major carp, Cirrhinus mrigala (Hamilton, 1822).</title>
        <authorList>
            <person name="Mohindra V."/>
            <person name="Chowdhury L.M."/>
            <person name="Lal K."/>
            <person name="Jena J.K."/>
        </authorList>
    </citation>
    <scope>NUCLEOTIDE SEQUENCE [LARGE SCALE GENOMIC DNA]</scope>
    <source>
        <strain evidence="2">CM1030</strain>
        <tissue evidence="2">Blood</tissue>
    </source>
</reference>
<gene>
    <name evidence="2" type="ORF">M9458_049850</name>
</gene>
<dbReference type="Proteomes" id="UP001529510">
    <property type="component" value="Unassembled WGS sequence"/>
</dbReference>
<evidence type="ECO:0000313" key="3">
    <source>
        <dbReference type="Proteomes" id="UP001529510"/>
    </source>
</evidence>
<keyword evidence="3" id="KW-1185">Reference proteome</keyword>
<dbReference type="InterPro" id="IPR028851">
    <property type="entry name" value="Pphln1"/>
</dbReference>
<feature type="domain" description="Periphilin-1 C-terminal" evidence="1">
    <location>
        <begin position="8"/>
        <end position="62"/>
    </location>
</feature>
<name>A0ABD0N249_CIRMR</name>
<evidence type="ECO:0000313" key="2">
    <source>
        <dbReference type="EMBL" id="KAL0155587.1"/>
    </source>
</evidence>
<dbReference type="InterPro" id="IPR057603">
    <property type="entry name" value="Periphilin-1_C"/>
</dbReference>
<dbReference type="EMBL" id="JAMKFB020000025">
    <property type="protein sequence ID" value="KAL0155587.1"/>
    <property type="molecule type" value="Genomic_DNA"/>
</dbReference>